<reference evidence="6" key="1">
    <citation type="submission" date="2020-07" db="EMBL/GenBank/DDBJ databases">
        <title>Huge and variable diversity of episymbiotic CPR bacteria and DPANN archaea in groundwater ecosystems.</title>
        <authorList>
            <person name="He C.Y."/>
            <person name="Keren R."/>
            <person name="Whittaker M."/>
            <person name="Farag I.F."/>
            <person name="Doudna J."/>
            <person name="Cate J.H.D."/>
            <person name="Banfield J.F."/>
        </authorList>
    </citation>
    <scope>NUCLEOTIDE SEQUENCE</scope>
    <source>
        <strain evidence="6">NC_groundwater_17_Pr7_B-0.1um_64_12</strain>
    </source>
</reference>
<organism evidence="6 7">
    <name type="scientific">Fimbriimonas ginsengisoli</name>
    <dbReference type="NCBI Taxonomy" id="1005039"/>
    <lineage>
        <taxon>Bacteria</taxon>
        <taxon>Bacillati</taxon>
        <taxon>Armatimonadota</taxon>
        <taxon>Fimbriimonadia</taxon>
        <taxon>Fimbriimonadales</taxon>
        <taxon>Fimbriimonadaceae</taxon>
        <taxon>Fimbriimonas</taxon>
    </lineage>
</organism>
<comment type="caution">
    <text evidence="6">The sequence shown here is derived from an EMBL/GenBank/DDBJ whole genome shotgun (WGS) entry which is preliminary data.</text>
</comment>
<dbReference type="Pfam" id="PF00902">
    <property type="entry name" value="TatC"/>
    <property type="match status" value="1"/>
</dbReference>
<dbReference type="EMBL" id="JACOSL010000041">
    <property type="protein sequence ID" value="MBI1756897.1"/>
    <property type="molecule type" value="Genomic_DNA"/>
</dbReference>
<dbReference type="PRINTS" id="PR01840">
    <property type="entry name" value="TATCFAMILY"/>
</dbReference>
<proteinExistence type="predicted"/>
<evidence type="ECO:0000256" key="3">
    <source>
        <dbReference type="ARBA" id="ARBA00022989"/>
    </source>
</evidence>
<feature type="transmembrane region" description="Helical" evidence="5">
    <location>
        <begin position="37"/>
        <end position="54"/>
    </location>
</feature>
<evidence type="ECO:0000256" key="5">
    <source>
        <dbReference type="SAM" id="Phobius"/>
    </source>
</evidence>
<dbReference type="InterPro" id="IPR002033">
    <property type="entry name" value="TatC"/>
</dbReference>
<feature type="transmembrane region" description="Helical" evidence="5">
    <location>
        <begin position="136"/>
        <end position="158"/>
    </location>
</feature>
<dbReference type="PANTHER" id="PTHR30371:SF0">
    <property type="entry name" value="SEC-INDEPENDENT PROTEIN TRANSLOCASE PROTEIN TATC, CHLOROPLASTIC-RELATED"/>
    <property type="match status" value="1"/>
</dbReference>
<dbReference type="Proteomes" id="UP000727962">
    <property type="component" value="Unassembled WGS sequence"/>
</dbReference>
<feature type="transmembrane region" description="Helical" evidence="5">
    <location>
        <begin position="95"/>
        <end position="116"/>
    </location>
</feature>
<name>A0A931PUT7_FIMGI</name>
<keyword evidence="3 5" id="KW-1133">Transmembrane helix</keyword>
<dbReference type="GO" id="GO:0043953">
    <property type="term" value="P:protein transport by the Tat complex"/>
    <property type="evidence" value="ECO:0007669"/>
    <property type="project" value="TreeGrafter"/>
</dbReference>
<gene>
    <name evidence="6" type="ORF">HYR64_07310</name>
</gene>
<dbReference type="GO" id="GO:0009977">
    <property type="term" value="F:proton motive force dependent protein transmembrane transporter activity"/>
    <property type="evidence" value="ECO:0007669"/>
    <property type="project" value="TreeGrafter"/>
</dbReference>
<feature type="non-terminal residue" evidence="6">
    <location>
        <position position="214"/>
    </location>
</feature>
<dbReference type="GO" id="GO:0065002">
    <property type="term" value="P:intracellular protein transmembrane transport"/>
    <property type="evidence" value="ECO:0007669"/>
    <property type="project" value="TreeGrafter"/>
</dbReference>
<keyword evidence="4 5" id="KW-0472">Membrane</keyword>
<comment type="subcellular location">
    <subcellularLocation>
        <location evidence="1">Membrane</location>
        <topology evidence="1">Multi-pass membrane protein</topology>
    </subcellularLocation>
</comment>
<evidence type="ECO:0000256" key="4">
    <source>
        <dbReference type="ARBA" id="ARBA00023136"/>
    </source>
</evidence>
<evidence type="ECO:0000256" key="2">
    <source>
        <dbReference type="ARBA" id="ARBA00022692"/>
    </source>
</evidence>
<accession>A0A931PUT7</accession>
<dbReference type="GO" id="GO:0033281">
    <property type="term" value="C:TAT protein transport complex"/>
    <property type="evidence" value="ECO:0007669"/>
    <property type="project" value="TreeGrafter"/>
</dbReference>
<protein>
    <submittedName>
        <fullName evidence="6">Twin-arginine translocase subunit TatC</fullName>
    </submittedName>
</protein>
<dbReference type="PANTHER" id="PTHR30371">
    <property type="entry name" value="SEC-INDEPENDENT PROTEIN TRANSLOCASE PROTEIN TATC"/>
    <property type="match status" value="1"/>
</dbReference>
<evidence type="ECO:0000313" key="6">
    <source>
        <dbReference type="EMBL" id="MBI1756897.1"/>
    </source>
</evidence>
<feature type="transmembrane region" description="Helical" evidence="5">
    <location>
        <begin position="178"/>
        <end position="200"/>
    </location>
</feature>
<sequence>MAVPTSMKGRRRPKVPDDPEEFKLTLGEHLDELRTRIVRIALLIFGGWVAGWYAQPWVYRFLNELVHRNVKGHQAFDFKDAFTNATDPFMLKLKLSLLLGFVLVAPFCVMQLWGFVKPGLKAAERRPVGRVAPFSVLLFFLGGGFCWLVIPSAIHWFASYMEEFPGTVLYQEPGKMVFFILKMLLAFGLGFQLPLVVFLLGKIGLLTPETLLQY</sequence>
<evidence type="ECO:0000313" key="7">
    <source>
        <dbReference type="Proteomes" id="UP000727962"/>
    </source>
</evidence>
<evidence type="ECO:0000256" key="1">
    <source>
        <dbReference type="ARBA" id="ARBA00004141"/>
    </source>
</evidence>
<dbReference type="AlphaFoldDB" id="A0A931PUT7"/>
<keyword evidence="2 5" id="KW-0812">Transmembrane</keyword>